<dbReference type="Proteomes" id="UP001318040">
    <property type="component" value="Chromosome 31"/>
</dbReference>
<accession>A0AAJ7TLN3</accession>
<feature type="region of interest" description="Disordered" evidence="3">
    <location>
        <begin position="22"/>
        <end position="73"/>
    </location>
</feature>
<dbReference type="Pfam" id="PF00795">
    <property type="entry name" value="CN_hydrolase"/>
    <property type="match status" value="1"/>
</dbReference>
<dbReference type="RefSeq" id="XP_032820165.1">
    <property type="nucleotide sequence ID" value="XM_032964274.1"/>
</dbReference>
<feature type="domain" description="CN hydrolase" evidence="4">
    <location>
        <begin position="74"/>
        <end position="331"/>
    </location>
</feature>
<dbReference type="InterPro" id="IPR036526">
    <property type="entry name" value="C-N_Hydrolase_sf"/>
</dbReference>
<dbReference type="PANTHER" id="PTHR23088">
    <property type="entry name" value="NITRILASE-RELATED"/>
    <property type="match status" value="1"/>
</dbReference>
<dbReference type="GeneID" id="116947942"/>
<dbReference type="KEGG" id="pmrn:116947942"/>
<name>A0AAJ7TLN3_PETMA</name>
<dbReference type="Gene3D" id="3.60.110.10">
    <property type="entry name" value="Carbon-nitrogen hydrolase"/>
    <property type="match status" value="1"/>
</dbReference>
<proteinExistence type="inferred from homology"/>
<dbReference type="PROSITE" id="PS01227">
    <property type="entry name" value="UPF0012"/>
    <property type="match status" value="1"/>
</dbReference>
<evidence type="ECO:0000313" key="6">
    <source>
        <dbReference type="RefSeq" id="XP_032820165.1"/>
    </source>
</evidence>
<dbReference type="SUPFAM" id="SSF56317">
    <property type="entry name" value="Carbon-nitrogen hydrolase"/>
    <property type="match status" value="1"/>
</dbReference>
<dbReference type="PANTHER" id="PTHR23088:SF27">
    <property type="entry name" value="DEAMINATED GLUTATHIONE AMIDASE"/>
    <property type="match status" value="1"/>
</dbReference>
<sequence>MRPPRLWAQIVALLNPGTLETPGIRCMGPRPRRDEGGRRGAHTVPRSNPKGGKMDRERASQAKGTPDGTPEGPPLVAVCQLTSTDDVDTNLRECEDLVCRASVRGARAVFLPEASDFLCGSGSQASGLTQGLDGPIVQAFRDMARRHGVWLSVGVHERGPTWSEDGRVYNSHLLLDEHGEVRAVYRKTHLFDVDLPGVVRLKESDYTLPGPCIAPPTATPIGMVGLGICYDVRFPEFSQRLRQSGAEVLTYPSAFTLTTGMAHWEPLLRARAIETQCYVVAAAQAGRHSTPRGSAPAPRVSFGHGVVVDPWGCVVAQCGHGNSLALAEVDTGLVRNVRSSMPVHEHRRHDLY</sequence>
<dbReference type="PROSITE" id="PS50263">
    <property type="entry name" value="CN_HYDROLASE"/>
    <property type="match status" value="1"/>
</dbReference>
<comment type="similarity">
    <text evidence="1">Belongs to the carbon-nitrogen hydrolase superfamily. NIT1/NIT2 family.</text>
</comment>
<evidence type="ECO:0000259" key="4">
    <source>
        <dbReference type="PROSITE" id="PS50263"/>
    </source>
</evidence>
<dbReference type="CTD" id="4817"/>
<evidence type="ECO:0000256" key="3">
    <source>
        <dbReference type="SAM" id="MobiDB-lite"/>
    </source>
</evidence>
<organism evidence="5 6">
    <name type="scientific">Petromyzon marinus</name>
    <name type="common">Sea lamprey</name>
    <dbReference type="NCBI Taxonomy" id="7757"/>
    <lineage>
        <taxon>Eukaryota</taxon>
        <taxon>Metazoa</taxon>
        <taxon>Chordata</taxon>
        <taxon>Craniata</taxon>
        <taxon>Vertebrata</taxon>
        <taxon>Cyclostomata</taxon>
        <taxon>Hyperoartia</taxon>
        <taxon>Petromyzontiformes</taxon>
        <taxon>Petromyzontidae</taxon>
        <taxon>Petromyzon</taxon>
    </lineage>
</organism>
<gene>
    <name evidence="6" type="primary">NIT1</name>
</gene>
<keyword evidence="5" id="KW-1185">Reference proteome</keyword>
<evidence type="ECO:0000313" key="5">
    <source>
        <dbReference type="Proteomes" id="UP001318040"/>
    </source>
</evidence>
<evidence type="ECO:0000256" key="1">
    <source>
        <dbReference type="ARBA" id="ARBA00010613"/>
    </source>
</evidence>
<reference evidence="6" key="1">
    <citation type="submission" date="2025-08" db="UniProtKB">
        <authorList>
            <consortium name="RefSeq"/>
        </authorList>
    </citation>
    <scope>IDENTIFICATION</scope>
    <source>
        <tissue evidence="6">Sperm</tissue>
    </source>
</reference>
<dbReference type="AlphaFoldDB" id="A0AAJ7TLN3"/>
<dbReference type="CDD" id="cd07572">
    <property type="entry name" value="nit"/>
    <property type="match status" value="1"/>
</dbReference>
<dbReference type="InterPro" id="IPR003010">
    <property type="entry name" value="C-N_Hydrolase"/>
</dbReference>
<protein>
    <submittedName>
        <fullName evidence="6">Deaminated glutathione amidase isoform X1</fullName>
    </submittedName>
</protein>
<dbReference type="GO" id="GO:0016811">
    <property type="term" value="F:hydrolase activity, acting on carbon-nitrogen (but not peptide) bonds, in linear amides"/>
    <property type="evidence" value="ECO:0007669"/>
    <property type="project" value="InterPro"/>
</dbReference>
<keyword evidence="2" id="KW-0378">Hydrolase</keyword>
<evidence type="ECO:0000256" key="2">
    <source>
        <dbReference type="ARBA" id="ARBA00022801"/>
    </source>
</evidence>
<dbReference type="InterPro" id="IPR045254">
    <property type="entry name" value="Nit1/2_C-N_Hydrolase"/>
</dbReference>
<dbReference type="InterPro" id="IPR001110">
    <property type="entry name" value="UPF0012_CS"/>
</dbReference>